<dbReference type="EMBL" id="KZ995109">
    <property type="protein sequence ID" value="RKO91348.1"/>
    <property type="molecule type" value="Genomic_DNA"/>
</dbReference>
<keyword evidence="2" id="KW-1185">Reference proteome</keyword>
<reference evidence="2" key="1">
    <citation type="journal article" date="2018" name="Nat. Microbiol.">
        <title>Leveraging single-cell genomics to expand the fungal tree of life.</title>
        <authorList>
            <person name="Ahrendt S.R."/>
            <person name="Quandt C.A."/>
            <person name="Ciobanu D."/>
            <person name="Clum A."/>
            <person name="Salamov A."/>
            <person name="Andreopoulos B."/>
            <person name="Cheng J.F."/>
            <person name="Woyke T."/>
            <person name="Pelin A."/>
            <person name="Henrissat B."/>
            <person name="Reynolds N.K."/>
            <person name="Benny G.L."/>
            <person name="Smith M.E."/>
            <person name="James T.Y."/>
            <person name="Grigoriev I.V."/>
        </authorList>
    </citation>
    <scope>NUCLEOTIDE SEQUENCE [LARGE SCALE GENOMIC DNA]</scope>
</reference>
<accession>A0A4P9WIS3</accession>
<proteinExistence type="predicted"/>
<protein>
    <submittedName>
        <fullName evidence="1">Uncharacterized protein</fullName>
    </submittedName>
</protein>
<gene>
    <name evidence="1" type="ORF">BDK51DRAFT_29162</name>
</gene>
<organism evidence="1 2">
    <name type="scientific">Blyttiomyces helicus</name>
    <dbReference type="NCBI Taxonomy" id="388810"/>
    <lineage>
        <taxon>Eukaryota</taxon>
        <taxon>Fungi</taxon>
        <taxon>Fungi incertae sedis</taxon>
        <taxon>Chytridiomycota</taxon>
        <taxon>Chytridiomycota incertae sedis</taxon>
        <taxon>Chytridiomycetes</taxon>
        <taxon>Chytridiomycetes incertae sedis</taxon>
        <taxon>Blyttiomyces</taxon>
    </lineage>
</organism>
<dbReference type="AlphaFoldDB" id="A0A4P9WIS3"/>
<sequence length="248" mass="26256">MMQTLQAEEVANVEGGKVGGGVGFLALNEVYHICGTAGDPSDMVETVRQKQHLGMVHGNLGPWPFRDGEQFEEPGRRGGKCVGAWARNATADAVASLALYTIAPLAVRVDGGVVAVQKTVTGAFTISSRKSTGAVTVNWKATGAVPIVVREFSEGPISNRRFNEYDKGHLPHHSTSVSTIKPTLLPTVTQMPSLSHVKSIKTATAVANNVKKLNVISVRPAALIVVGCTEWRGEVGIGLNQASFNCLD</sequence>
<dbReference type="Proteomes" id="UP000269721">
    <property type="component" value="Unassembled WGS sequence"/>
</dbReference>
<evidence type="ECO:0000313" key="1">
    <source>
        <dbReference type="EMBL" id="RKO91348.1"/>
    </source>
</evidence>
<evidence type="ECO:0000313" key="2">
    <source>
        <dbReference type="Proteomes" id="UP000269721"/>
    </source>
</evidence>
<name>A0A4P9WIS3_9FUNG</name>